<keyword evidence="3" id="KW-1185">Reference proteome</keyword>
<name>A0A4C1U4N5_EUMVA</name>
<protein>
    <submittedName>
        <fullName evidence="2">Uncharacterized protein</fullName>
    </submittedName>
</protein>
<dbReference type="Proteomes" id="UP000299102">
    <property type="component" value="Unassembled WGS sequence"/>
</dbReference>
<dbReference type="AlphaFoldDB" id="A0A4C1U4N5"/>
<organism evidence="2 3">
    <name type="scientific">Eumeta variegata</name>
    <name type="common">Bagworm moth</name>
    <name type="synonym">Eumeta japonica</name>
    <dbReference type="NCBI Taxonomy" id="151549"/>
    <lineage>
        <taxon>Eukaryota</taxon>
        <taxon>Metazoa</taxon>
        <taxon>Ecdysozoa</taxon>
        <taxon>Arthropoda</taxon>
        <taxon>Hexapoda</taxon>
        <taxon>Insecta</taxon>
        <taxon>Pterygota</taxon>
        <taxon>Neoptera</taxon>
        <taxon>Endopterygota</taxon>
        <taxon>Lepidoptera</taxon>
        <taxon>Glossata</taxon>
        <taxon>Ditrysia</taxon>
        <taxon>Tineoidea</taxon>
        <taxon>Psychidae</taxon>
        <taxon>Oiketicinae</taxon>
        <taxon>Eumeta</taxon>
    </lineage>
</organism>
<feature type="region of interest" description="Disordered" evidence="1">
    <location>
        <begin position="1"/>
        <end position="20"/>
    </location>
</feature>
<proteinExistence type="predicted"/>
<evidence type="ECO:0000313" key="3">
    <source>
        <dbReference type="Proteomes" id="UP000299102"/>
    </source>
</evidence>
<sequence length="77" mass="8463">MNFSARGKSEKQCRGSPSTAGLTRLSEAALARGSKTVKKITSMFIECNRQWPAALARSSVHEVEVVPHCDVQFVVRD</sequence>
<evidence type="ECO:0000256" key="1">
    <source>
        <dbReference type="SAM" id="MobiDB-lite"/>
    </source>
</evidence>
<dbReference type="EMBL" id="BGZK01000128">
    <property type="protein sequence ID" value="GBP21355.1"/>
    <property type="molecule type" value="Genomic_DNA"/>
</dbReference>
<evidence type="ECO:0000313" key="2">
    <source>
        <dbReference type="EMBL" id="GBP21355.1"/>
    </source>
</evidence>
<reference evidence="2 3" key="1">
    <citation type="journal article" date="2019" name="Commun. Biol.">
        <title>The bagworm genome reveals a unique fibroin gene that provides high tensile strength.</title>
        <authorList>
            <person name="Kono N."/>
            <person name="Nakamura H."/>
            <person name="Ohtoshi R."/>
            <person name="Tomita M."/>
            <person name="Numata K."/>
            <person name="Arakawa K."/>
        </authorList>
    </citation>
    <scope>NUCLEOTIDE SEQUENCE [LARGE SCALE GENOMIC DNA]</scope>
</reference>
<gene>
    <name evidence="2" type="ORF">EVAR_11954_1</name>
</gene>
<accession>A0A4C1U4N5</accession>
<comment type="caution">
    <text evidence="2">The sequence shown here is derived from an EMBL/GenBank/DDBJ whole genome shotgun (WGS) entry which is preliminary data.</text>
</comment>